<feature type="domain" description="Helicase ATP-binding" evidence="8">
    <location>
        <begin position="57"/>
        <end position="227"/>
    </location>
</feature>
<evidence type="ECO:0000256" key="7">
    <source>
        <dbReference type="SAM" id="MobiDB-lite"/>
    </source>
</evidence>
<evidence type="ECO:0000256" key="6">
    <source>
        <dbReference type="RuleBase" id="RU000492"/>
    </source>
</evidence>
<dbReference type="InterPro" id="IPR050079">
    <property type="entry name" value="DEAD_box_RNA_helicase"/>
</dbReference>
<organism evidence="10 11">
    <name type="scientific">Taurinivorans muris</name>
    <dbReference type="NCBI Taxonomy" id="2787751"/>
    <lineage>
        <taxon>Bacteria</taxon>
        <taxon>Pseudomonadati</taxon>
        <taxon>Thermodesulfobacteriota</taxon>
        <taxon>Desulfovibrionia</taxon>
        <taxon>Desulfovibrionales</taxon>
        <taxon>Desulfovibrionaceae</taxon>
        <taxon>Taurinivorans</taxon>
    </lineage>
</organism>
<dbReference type="PANTHER" id="PTHR47959">
    <property type="entry name" value="ATP-DEPENDENT RNA HELICASE RHLE-RELATED"/>
    <property type="match status" value="1"/>
</dbReference>
<keyword evidence="3 6" id="KW-0347">Helicase</keyword>
<accession>A0ABY5Y5K3</accession>
<dbReference type="InterPro" id="IPR014001">
    <property type="entry name" value="Helicase_ATP-bd"/>
</dbReference>
<name>A0ABY5Y5K3_9BACT</name>
<evidence type="ECO:0000313" key="11">
    <source>
        <dbReference type="Proteomes" id="UP001058120"/>
    </source>
</evidence>
<evidence type="ECO:0000313" key="10">
    <source>
        <dbReference type="EMBL" id="UWX06642.1"/>
    </source>
</evidence>
<evidence type="ECO:0000256" key="5">
    <source>
        <dbReference type="ARBA" id="ARBA00038437"/>
    </source>
</evidence>
<dbReference type="CDD" id="cd18787">
    <property type="entry name" value="SF2_C_DEAD"/>
    <property type="match status" value="1"/>
</dbReference>
<evidence type="ECO:0000256" key="4">
    <source>
        <dbReference type="ARBA" id="ARBA00022840"/>
    </source>
</evidence>
<dbReference type="Pfam" id="PF00270">
    <property type="entry name" value="DEAD"/>
    <property type="match status" value="1"/>
</dbReference>
<dbReference type="InterPro" id="IPR000629">
    <property type="entry name" value="RNA-helicase_DEAD-box_CS"/>
</dbReference>
<feature type="compositionally biased region" description="Basic residues" evidence="7">
    <location>
        <begin position="473"/>
        <end position="482"/>
    </location>
</feature>
<feature type="region of interest" description="Disordered" evidence="7">
    <location>
        <begin position="460"/>
        <end position="490"/>
    </location>
</feature>
<dbReference type="PROSITE" id="PS51194">
    <property type="entry name" value="HELICASE_CTER"/>
    <property type="match status" value="1"/>
</dbReference>
<reference evidence="10" key="1">
    <citation type="submission" date="2020-12" db="EMBL/GenBank/DDBJ databases">
        <title>Taurinivorans muris gen. nov., sp. nov., fundamental and realized metabolic niche of a ubiquitous sulfidogenic bacterium in the murine intestine.</title>
        <authorList>
            <person name="Ye H."/>
            <person name="Hanson B.T."/>
            <person name="Loy A."/>
        </authorList>
    </citation>
    <scope>NUCLEOTIDE SEQUENCE</scope>
    <source>
        <strain evidence="10">LT0009</strain>
    </source>
</reference>
<feature type="domain" description="Helicase C-terminal" evidence="9">
    <location>
        <begin position="250"/>
        <end position="398"/>
    </location>
</feature>
<protein>
    <submittedName>
        <fullName evidence="10">DEAD/DEAH box helicase</fullName>
    </submittedName>
</protein>
<keyword evidence="4 6" id="KW-0067">ATP-binding</keyword>
<dbReference type="SMART" id="SM00487">
    <property type="entry name" value="DEXDc"/>
    <property type="match status" value="1"/>
</dbReference>
<dbReference type="PROSITE" id="PS51192">
    <property type="entry name" value="HELICASE_ATP_BIND_1"/>
    <property type="match status" value="1"/>
</dbReference>
<dbReference type="SMART" id="SM00490">
    <property type="entry name" value="HELICc"/>
    <property type="match status" value="1"/>
</dbReference>
<evidence type="ECO:0000259" key="9">
    <source>
        <dbReference type="PROSITE" id="PS51194"/>
    </source>
</evidence>
<gene>
    <name evidence="10" type="ORF">JBF11_04875</name>
</gene>
<dbReference type="InterPro" id="IPR027417">
    <property type="entry name" value="P-loop_NTPase"/>
</dbReference>
<keyword evidence="1 6" id="KW-0547">Nucleotide-binding</keyword>
<keyword evidence="11" id="KW-1185">Reference proteome</keyword>
<evidence type="ECO:0000256" key="1">
    <source>
        <dbReference type="ARBA" id="ARBA00022741"/>
    </source>
</evidence>
<dbReference type="SUPFAM" id="SSF52540">
    <property type="entry name" value="P-loop containing nucleoside triphosphate hydrolases"/>
    <property type="match status" value="1"/>
</dbReference>
<evidence type="ECO:0000259" key="8">
    <source>
        <dbReference type="PROSITE" id="PS51192"/>
    </source>
</evidence>
<dbReference type="InterPro" id="IPR011545">
    <property type="entry name" value="DEAD/DEAH_box_helicase_dom"/>
</dbReference>
<dbReference type="Pfam" id="PF00271">
    <property type="entry name" value="Helicase_C"/>
    <property type="match status" value="1"/>
</dbReference>
<comment type="similarity">
    <text evidence="5 6">Belongs to the DEAD box helicase family.</text>
</comment>
<proteinExistence type="inferred from homology"/>
<dbReference type="GO" id="GO:0004386">
    <property type="term" value="F:helicase activity"/>
    <property type="evidence" value="ECO:0007669"/>
    <property type="project" value="UniProtKB-KW"/>
</dbReference>
<keyword evidence="2 6" id="KW-0378">Hydrolase</keyword>
<evidence type="ECO:0000256" key="2">
    <source>
        <dbReference type="ARBA" id="ARBA00022801"/>
    </source>
</evidence>
<dbReference type="Gene3D" id="3.40.50.300">
    <property type="entry name" value="P-loop containing nucleotide triphosphate hydrolases"/>
    <property type="match status" value="2"/>
</dbReference>
<evidence type="ECO:0000256" key="3">
    <source>
        <dbReference type="ARBA" id="ARBA00022806"/>
    </source>
</evidence>
<dbReference type="PANTHER" id="PTHR47959:SF1">
    <property type="entry name" value="ATP-DEPENDENT RNA HELICASE DBPA"/>
    <property type="match status" value="1"/>
</dbReference>
<dbReference type="EMBL" id="CP065938">
    <property type="protein sequence ID" value="UWX06642.1"/>
    <property type="molecule type" value="Genomic_DNA"/>
</dbReference>
<dbReference type="CDD" id="cd00268">
    <property type="entry name" value="DEADc"/>
    <property type="match status" value="1"/>
</dbReference>
<sequence>MVCFTDREIRMIMNDMEEETQSLGYAPLKIEELSQNLQEACFSANWKTLMPVQAHSLPYTLKGYDVMVQSQTGSGKTGAFLLPCLKNIDAEKNVCQALILVPTRELAQQVEHEAKILFRGTLSCLCLYGGTKYSKQLQALQNGVQVVIGTPGRVLDHLLRRSLNLSQLKTLVFDEADRMLSVGFYQDMQEIKRFVPSQNVQVALFSATYPPDVLNISKSFLHEPKIISLSQGEVHVAKTSHYFCECSPMDKDRCLTRILEKENPSQAIIFCNTKNNVHYIAGVLQGFGYNASEFSADLPQNKREQVLEKLRSGSLQYLVATDVASRGIDIPHLSHVFLYEVPEDREAYIHRAGRTGRAGAAGTVISLVDIMEKLELERLAKSYKIDMLPYPDPSNEEIAQLVSERMANHLNKLRRGRTGLELERAKRFIPLLKDLAHDFDDIENIQLLTMLFDKEYQQSLSDKREEKPVIQNTKRKFYKRNKKETTRTKG</sequence>
<dbReference type="InterPro" id="IPR044742">
    <property type="entry name" value="DEAD/DEAH_RhlB"/>
</dbReference>
<dbReference type="InterPro" id="IPR001650">
    <property type="entry name" value="Helicase_C-like"/>
</dbReference>
<dbReference type="PROSITE" id="PS00039">
    <property type="entry name" value="DEAD_ATP_HELICASE"/>
    <property type="match status" value="1"/>
</dbReference>
<dbReference type="Proteomes" id="UP001058120">
    <property type="component" value="Chromosome"/>
</dbReference>